<dbReference type="PANTHER" id="PTHR43531:SF14">
    <property type="entry name" value="METHYL-ACCEPTING CHEMOTAXIS PROTEIN I-RELATED"/>
    <property type="match status" value="1"/>
</dbReference>
<organism evidence="6 7">
    <name type="scientific">Piscinibacter aquaticus</name>
    <dbReference type="NCBI Taxonomy" id="392597"/>
    <lineage>
        <taxon>Bacteria</taxon>
        <taxon>Pseudomonadati</taxon>
        <taxon>Pseudomonadota</taxon>
        <taxon>Betaproteobacteria</taxon>
        <taxon>Burkholderiales</taxon>
        <taxon>Sphaerotilaceae</taxon>
        <taxon>Piscinibacter</taxon>
    </lineage>
</organism>
<dbReference type="GO" id="GO:0005886">
    <property type="term" value="C:plasma membrane"/>
    <property type="evidence" value="ECO:0007669"/>
    <property type="project" value="TreeGrafter"/>
</dbReference>
<name>A0A5C6U1T3_9BURK</name>
<dbReference type="PROSITE" id="PS50111">
    <property type="entry name" value="CHEMOTAXIS_TRANSDUC_2"/>
    <property type="match status" value="1"/>
</dbReference>
<keyword evidence="3" id="KW-0807">Transducer</keyword>
<dbReference type="InterPro" id="IPR004089">
    <property type="entry name" value="MCPsignal_dom"/>
</dbReference>
<dbReference type="GO" id="GO:0007165">
    <property type="term" value="P:signal transduction"/>
    <property type="evidence" value="ECO:0007669"/>
    <property type="project" value="UniProtKB-KW"/>
</dbReference>
<dbReference type="SUPFAM" id="SSF58104">
    <property type="entry name" value="Methyl-accepting chemotaxis protein (MCP) signaling domain"/>
    <property type="match status" value="1"/>
</dbReference>
<keyword evidence="1" id="KW-0488">Methylation</keyword>
<accession>A0A5C6U1T3</accession>
<dbReference type="AlphaFoldDB" id="A0A5C6U1T3"/>
<evidence type="ECO:0000313" key="7">
    <source>
        <dbReference type="Proteomes" id="UP000321832"/>
    </source>
</evidence>
<keyword evidence="7" id="KW-1185">Reference proteome</keyword>
<evidence type="ECO:0000259" key="5">
    <source>
        <dbReference type="PROSITE" id="PS50111"/>
    </source>
</evidence>
<dbReference type="GO" id="GO:0004888">
    <property type="term" value="F:transmembrane signaling receptor activity"/>
    <property type="evidence" value="ECO:0007669"/>
    <property type="project" value="TreeGrafter"/>
</dbReference>
<comment type="similarity">
    <text evidence="2">Belongs to the methyl-accepting chemotaxis (MCP) protein family.</text>
</comment>
<dbReference type="PANTHER" id="PTHR43531">
    <property type="entry name" value="PROTEIN ICFG"/>
    <property type="match status" value="1"/>
</dbReference>
<reference evidence="6 7" key="1">
    <citation type="submission" date="2019-08" db="EMBL/GenBank/DDBJ databases">
        <authorList>
            <person name="Khan S.A."/>
            <person name="Jeon C.O."/>
            <person name="Jeong S.E."/>
        </authorList>
    </citation>
    <scope>NUCLEOTIDE SEQUENCE [LARGE SCALE GENOMIC DNA]</scope>
    <source>
        <strain evidence="7">IMCC1728</strain>
    </source>
</reference>
<evidence type="ECO:0000256" key="1">
    <source>
        <dbReference type="ARBA" id="ARBA00022481"/>
    </source>
</evidence>
<evidence type="ECO:0000313" key="6">
    <source>
        <dbReference type="EMBL" id="TXC66530.1"/>
    </source>
</evidence>
<proteinExistence type="inferred from homology"/>
<feature type="region of interest" description="Disordered" evidence="4">
    <location>
        <begin position="21"/>
        <end position="55"/>
    </location>
</feature>
<feature type="compositionally biased region" description="Polar residues" evidence="4">
    <location>
        <begin position="202"/>
        <end position="246"/>
    </location>
</feature>
<dbReference type="Proteomes" id="UP000321832">
    <property type="component" value="Unassembled WGS sequence"/>
</dbReference>
<feature type="domain" description="Methyl-accepting transducer" evidence="5">
    <location>
        <begin position="197"/>
        <end position="274"/>
    </location>
</feature>
<gene>
    <name evidence="6" type="ORF">FSC37_13805</name>
</gene>
<protein>
    <recommendedName>
        <fullName evidence="5">Methyl-accepting transducer domain-containing protein</fullName>
    </recommendedName>
</protein>
<evidence type="ECO:0000256" key="4">
    <source>
        <dbReference type="SAM" id="MobiDB-lite"/>
    </source>
</evidence>
<comment type="caution">
    <text evidence="6">The sequence shown here is derived from an EMBL/GenBank/DDBJ whole genome shotgun (WGS) entry which is preliminary data.</text>
</comment>
<dbReference type="GO" id="GO:0006935">
    <property type="term" value="P:chemotaxis"/>
    <property type="evidence" value="ECO:0007669"/>
    <property type="project" value="TreeGrafter"/>
</dbReference>
<dbReference type="Gene3D" id="1.10.287.950">
    <property type="entry name" value="Methyl-accepting chemotaxis protein"/>
    <property type="match status" value="1"/>
</dbReference>
<dbReference type="EMBL" id="VOPW01000001">
    <property type="protein sequence ID" value="TXC66530.1"/>
    <property type="molecule type" value="Genomic_DNA"/>
</dbReference>
<feature type="compositionally biased region" description="Low complexity" evidence="4">
    <location>
        <begin position="247"/>
        <end position="262"/>
    </location>
</feature>
<evidence type="ECO:0000256" key="3">
    <source>
        <dbReference type="PROSITE-ProRule" id="PRU00284"/>
    </source>
</evidence>
<feature type="region of interest" description="Disordered" evidence="4">
    <location>
        <begin position="202"/>
        <end position="274"/>
    </location>
</feature>
<dbReference type="InterPro" id="IPR051310">
    <property type="entry name" value="MCP_chemotaxis"/>
</dbReference>
<sequence length="274" mass="29018">MDRIEAEMAKDRKSLLDAISRYEGDARRRGGPARSGEHAPLRRRLPRGWDNGQRDLSRLTATDPEAQKKLEAMMAANLQVFQAAQKSLDDWWNYNERLGEKNKADADATYTSAKLTMTVLVGPAFALGIGAAVLITRSVMREVGGEPAYAKQVVGEIASGNPAVAIALRAGDTGSLLAAMQTMKQRPAEIVSQVRASSDSIATGSSQIASGNADLSQRTEEQASNLQQTAASMEQLSGTVKTSADTAAQASRLASSASAAASHGGEVVGQWSTR</sequence>
<evidence type="ECO:0000256" key="2">
    <source>
        <dbReference type="ARBA" id="ARBA00029447"/>
    </source>
</evidence>